<dbReference type="OrthoDB" id="6783084at2759"/>
<evidence type="ECO:0000313" key="3">
    <source>
        <dbReference type="EMBL" id="KAG5670900.1"/>
    </source>
</evidence>
<keyword evidence="4" id="KW-1185">Reference proteome</keyword>
<dbReference type="EMBL" id="JADBJN010000003">
    <property type="protein sequence ID" value="KAG5670900.1"/>
    <property type="molecule type" value="Genomic_DNA"/>
</dbReference>
<feature type="chain" id="PRO_5039920201" evidence="2">
    <location>
        <begin position="19"/>
        <end position="422"/>
    </location>
</feature>
<evidence type="ECO:0000256" key="2">
    <source>
        <dbReference type="SAM" id="SignalP"/>
    </source>
</evidence>
<reference evidence="3" key="1">
    <citation type="submission" date="2021-03" db="EMBL/GenBank/DDBJ databases">
        <title>Chromosome level genome of the anhydrobiotic midge Polypedilum vanderplanki.</title>
        <authorList>
            <person name="Yoshida Y."/>
            <person name="Kikawada T."/>
            <person name="Gusev O."/>
        </authorList>
    </citation>
    <scope>NUCLEOTIDE SEQUENCE</scope>
    <source>
        <strain evidence="3">NIAS01</strain>
        <tissue evidence="3">Whole body or cell culture</tissue>
    </source>
</reference>
<protein>
    <submittedName>
        <fullName evidence="3">Uncharacterized protein</fullName>
    </submittedName>
</protein>
<feature type="compositionally biased region" description="Low complexity" evidence="1">
    <location>
        <begin position="173"/>
        <end position="188"/>
    </location>
</feature>
<dbReference type="AlphaFoldDB" id="A0A9J6BM08"/>
<evidence type="ECO:0000313" key="4">
    <source>
        <dbReference type="Proteomes" id="UP001107558"/>
    </source>
</evidence>
<feature type="compositionally biased region" description="Polar residues" evidence="1">
    <location>
        <begin position="122"/>
        <end position="139"/>
    </location>
</feature>
<feature type="compositionally biased region" description="Pro residues" evidence="1">
    <location>
        <begin position="226"/>
        <end position="242"/>
    </location>
</feature>
<organism evidence="3 4">
    <name type="scientific">Polypedilum vanderplanki</name>
    <name type="common">Sleeping chironomid midge</name>
    <dbReference type="NCBI Taxonomy" id="319348"/>
    <lineage>
        <taxon>Eukaryota</taxon>
        <taxon>Metazoa</taxon>
        <taxon>Ecdysozoa</taxon>
        <taxon>Arthropoda</taxon>
        <taxon>Hexapoda</taxon>
        <taxon>Insecta</taxon>
        <taxon>Pterygota</taxon>
        <taxon>Neoptera</taxon>
        <taxon>Endopterygota</taxon>
        <taxon>Diptera</taxon>
        <taxon>Nematocera</taxon>
        <taxon>Chironomoidea</taxon>
        <taxon>Chironomidae</taxon>
        <taxon>Chironominae</taxon>
        <taxon>Polypedilum</taxon>
        <taxon>Polypedilum</taxon>
    </lineage>
</organism>
<feature type="compositionally biased region" description="Polar residues" evidence="1">
    <location>
        <begin position="147"/>
        <end position="168"/>
    </location>
</feature>
<gene>
    <name evidence="3" type="ORF">PVAND_001130</name>
</gene>
<dbReference type="Proteomes" id="UP001107558">
    <property type="component" value="Chromosome 3"/>
</dbReference>
<sequence>MKFLVILLLISVISLVAADGGEYVPKAFYFLDENGRPSIPQPISQETLNRVRRQVQPGFNQPNFGGFAFPQPVFNFPQINPAQGTGSFVSSSQSLSSRFGDDEPVIKGQTQTFHHSDGKYHQITSHLNPDGTVTTNKQSGRVKRDMSQTQSQGNPSGMTQFQSQSQNAPGGVQSQSQSQPNMSQSQTQGDIGATVTKGSFDHVQESEQDPLNSDIASDGLQKSSLPPSPSQQPEIVPAPPSQRPEQNNQNIPEISPNSNIPPQQQQQHVPQGPPPQQHYPNQPQQPNYHQQQPYYPQQQPFYPQGQVGFPFFFPQFPFGFGQFGFPQTGQFGFPQAGFGPFGFPQTGFGFPQQQQPGFVQQPAFGQIGSLDNRFGEDEVPVNSVGASQSVVSQNGNYHITSSVLKPDGQVVTSQQSGRNYHG</sequence>
<proteinExistence type="predicted"/>
<feature type="compositionally biased region" description="Low complexity" evidence="1">
    <location>
        <begin position="87"/>
        <end position="97"/>
    </location>
</feature>
<feature type="compositionally biased region" description="Low complexity" evidence="1">
    <location>
        <begin position="246"/>
        <end position="270"/>
    </location>
</feature>
<comment type="caution">
    <text evidence="3">The sequence shown here is derived from an EMBL/GenBank/DDBJ whole genome shotgun (WGS) entry which is preliminary data.</text>
</comment>
<feature type="compositionally biased region" description="Low complexity" evidence="1">
    <location>
        <begin position="278"/>
        <end position="300"/>
    </location>
</feature>
<accession>A0A9J6BM08</accession>
<name>A0A9J6BM08_POLVA</name>
<feature type="signal peptide" evidence="2">
    <location>
        <begin position="1"/>
        <end position="18"/>
    </location>
</feature>
<keyword evidence="2" id="KW-0732">Signal</keyword>
<evidence type="ECO:0000256" key="1">
    <source>
        <dbReference type="SAM" id="MobiDB-lite"/>
    </source>
</evidence>
<feature type="region of interest" description="Disordered" evidence="1">
    <location>
        <begin position="85"/>
        <end position="300"/>
    </location>
</feature>